<evidence type="ECO:0000313" key="3">
    <source>
        <dbReference type="EMBL" id="REJ30011.1"/>
    </source>
</evidence>
<evidence type="ECO:0000259" key="1">
    <source>
        <dbReference type="PROSITE" id="PS51819"/>
    </source>
</evidence>
<gene>
    <name evidence="2" type="ORF">B4135_0145</name>
    <name evidence="3" type="ORF">C6P37_04255</name>
</gene>
<dbReference type="PROSITE" id="PS51819">
    <property type="entry name" value="VOC"/>
    <property type="match status" value="1"/>
</dbReference>
<dbReference type="RefSeq" id="WP_020156485.1">
    <property type="nucleotide sequence ID" value="NZ_JBAIZG010000056.1"/>
</dbReference>
<dbReference type="PANTHER" id="PTHR35006:SF1">
    <property type="entry name" value="BLL2941 PROTEIN"/>
    <property type="match status" value="1"/>
</dbReference>
<feature type="domain" description="VOC" evidence="1">
    <location>
        <begin position="3"/>
        <end position="124"/>
    </location>
</feature>
<dbReference type="InterPro" id="IPR029068">
    <property type="entry name" value="Glyas_Bleomycin-R_OHBP_Dase"/>
</dbReference>
<dbReference type="STRING" id="301148.B4135_0145"/>
<dbReference type="Proteomes" id="UP000075683">
    <property type="component" value="Unassembled WGS sequence"/>
</dbReference>
<comment type="caution">
    <text evidence="2">The sequence shown here is derived from an EMBL/GenBank/DDBJ whole genome shotgun (WGS) entry which is preliminary data.</text>
</comment>
<dbReference type="PANTHER" id="PTHR35006">
    <property type="entry name" value="GLYOXALASE FAMILY PROTEIN (AFU_ORTHOLOGUE AFUA_5G14830)"/>
    <property type="match status" value="1"/>
</dbReference>
<dbReference type="EMBL" id="QEWE01000012">
    <property type="protein sequence ID" value="REJ30011.1"/>
    <property type="molecule type" value="Genomic_DNA"/>
</dbReference>
<proteinExistence type="predicted"/>
<evidence type="ECO:0000313" key="4">
    <source>
        <dbReference type="Proteomes" id="UP000075683"/>
    </source>
</evidence>
<name>A0A150M4N6_9BACI</name>
<dbReference type="AlphaFoldDB" id="A0A150M4N6"/>
<dbReference type="Gene3D" id="3.10.180.10">
    <property type="entry name" value="2,3-Dihydroxybiphenyl 1,2-Dioxygenase, domain 1"/>
    <property type="match status" value="1"/>
</dbReference>
<accession>A0A150M4N6</accession>
<reference evidence="2 4" key="1">
    <citation type="submission" date="2016-01" db="EMBL/GenBank/DDBJ databases">
        <title>Draft Genome Sequences of Seven Thermophilic Sporeformers Isolated from Foods.</title>
        <authorList>
            <person name="Berendsen E.M."/>
            <person name="Wells-Bennik M.H."/>
            <person name="Krawcyk A.O."/>
            <person name="De Jong A."/>
            <person name="Holsappel S."/>
            <person name="Eijlander R.T."/>
            <person name="Kuipers O.P."/>
        </authorList>
    </citation>
    <scope>NUCLEOTIDE SEQUENCE [LARGE SCALE GENOMIC DNA]</scope>
    <source>
        <strain evidence="2 4">B4135</strain>
    </source>
</reference>
<evidence type="ECO:0000313" key="2">
    <source>
        <dbReference type="EMBL" id="KYD19498.1"/>
    </source>
</evidence>
<dbReference type="InterPro" id="IPR004360">
    <property type="entry name" value="Glyas_Fos-R_dOase_dom"/>
</dbReference>
<dbReference type="Proteomes" id="UP000257014">
    <property type="component" value="Unassembled WGS sequence"/>
</dbReference>
<protein>
    <recommendedName>
        <fullName evidence="1">VOC domain-containing protein</fullName>
    </recommendedName>
</protein>
<reference evidence="3 5" key="2">
    <citation type="submission" date="2018-03" db="EMBL/GenBank/DDBJ databases">
        <authorList>
            <person name="Keele B.F."/>
        </authorList>
    </citation>
    <scope>NUCLEOTIDE SEQUENCE [LARGE SCALE GENOMIC DNA]</scope>
    <source>
        <strain evidence="3">ZCTH4_d</strain>
    </source>
</reference>
<dbReference type="InterPro" id="IPR037523">
    <property type="entry name" value="VOC_core"/>
</dbReference>
<dbReference type="SUPFAM" id="SSF54593">
    <property type="entry name" value="Glyoxalase/Bleomycin resistance protein/Dihydroxybiphenyl dioxygenase"/>
    <property type="match status" value="1"/>
</dbReference>
<sequence>MNRFSHIDLRVKSWEQVRIFYENLLPALGFTRTFHSEKWKVFAAEGELPSVPYFAITEDPGHEPNENLIGFWAHDREEVDRIAELVVRYGGVINSGPRLFPISPTYYAVYFEDPCGNKYEMVHRLN</sequence>
<organism evidence="2 4">
    <name type="scientific">Caldibacillus debilis</name>
    <dbReference type="NCBI Taxonomy" id="301148"/>
    <lineage>
        <taxon>Bacteria</taxon>
        <taxon>Bacillati</taxon>
        <taxon>Bacillota</taxon>
        <taxon>Bacilli</taxon>
        <taxon>Bacillales</taxon>
        <taxon>Bacillaceae</taxon>
        <taxon>Caldibacillus</taxon>
    </lineage>
</organism>
<dbReference type="Pfam" id="PF00903">
    <property type="entry name" value="Glyoxalase"/>
    <property type="match status" value="1"/>
</dbReference>
<evidence type="ECO:0000313" key="5">
    <source>
        <dbReference type="Proteomes" id="UP000257014"/>
    </source>
</evidence>
<dbReference type="OrthoDB" id="5296884at2"/>
<dbReference type="PATRIC" id="fig|301148.3.peg.3367"/>
<dbReference type="EMBL" id="LQYT01000038">
    <property type="protein sequence ID" value="KYD19498.1"/>
    <property type="molecule type" value="Genomic_DNA"/>
</dbReference>